<name>M6RG38_LEPIR</name>
<comment type="caution">
    <text evidence="2">The sequence shown here is derived from an EMBL/GenBank/DDBJ whole genome shotgun (WGS) entry which is preliminary data.</text>
</comment>
<sequence>MIADKEQDFSDVRTELIQKVFQFPGDAFDLYQKIEGFGYFEILKTHFLLWILAPVAKILSNFFFRFFRLFDTKKASGVCFREFYFLL</sequence>
<gene>
    <name evidence="2" type="ORF">LEP1GSC116_4981</name>
</gene>
<dbReference type="EMBL" id="AHNZ02000088">
    <property type="protein sequence ID" value="EMO07157.1"/>
    <property type="molecule type" value="Genomic_DNA"/>
</dbReference>
<keyword evidence="1" id="KW-0812">Transmembrane</keyword>
<dbReference type="Proteomes" id="UP000012092">
    <property type="component" value="Unassembled WGS sequence"/>
</dbReference>
<evidence type="ECO:0000313" key="2">
    <source>
        <dbReference type="EMBL" id="EMO07157.1"/>
    </source>
</evidence>
<keyword evidence="1" id="KW-0472">Membrane</keyword>
<reference evidence="2 3" key="1">
    <citation type="submission" date="2013-01" db="EMBL/GenBank/DDBJ databases">
        <authorList>
            <person name="Harkins D.M."/>
            <person name="Durkin A.S."/>
            <person name="Brinkac L.M."/>
            <person name="Haft D.H."/>
            <person name="Selengut J.D."/>
            <person name="Sanka R."/>
            <person name="DePew J."/>
            <person name="Purushe J."/>
            <person name="Picardeau M."/>
            <person name="Werts C."/>
            <person name="Goarant C."/>
            <person name="Vinetz J.M."/>
            <person name="Sutton G.G."/>
            <person name="Nierman W.C."/>
            <person name="Fouts D.E."/>
        </authorList>
    </citation>
    <scope>NUCLEOTIDE SEQUENCE [LARGE SCALE GENOMIC DNA]</scope>
    <source>
        <strain evidence="2 3">Verdun HP</strain>
    </source>
</reference>
<evidence type="ECO:0000256" key="1">
    <source>
        <dbReference type="SAM" id="Phobius"/>
    </source>
</evidence>
<dbReference type="AlphaFoldDB" id="M6RG38"/>
<organism evidence="2 3">
    <name type="scientific">Leptospira interrogans serovar Icterohaemorrhagiae str. Verdun HP</name>
    <dbReference type="NCBI Taxonomy" id="1049910"/>
    <lineage>
        <taxon>Bacteria</taxon>
        <taxon>Pseudomonadati</taxon>
        <taxon>Spirochaetota</taxon>
        <taxon>Spirochaetia</taxon>
        <taxon>Leptospirales</taxon>
        <taxon>Leptospiraceae</taxon>
        <taxon>Leptospira</taxon>
    </lineage>
</organism>
<accession>M6RG38</accession>
<keyword evidence="1" id="KW-1133">Transmembrane helix</keyword>
<feature type="transmembrane region" description="Helical" evidence="1">
    <location>
        <begin position="47"/>
        <end position="67"/>
    </location>
</feature>
<protein>
    <submittedName>
        <fullName evidence="2">Uncharacterized protein</fullName>
    </submittedName>
</protein>
<proteinExistence type="predicted"/>
<evidence type="ECO:0000313" key="3">
    <source>
        <dbReference type="Proteomes" id="UP000012092"/>
    </source>
</evidence>